<dbReference type="Gene3D" id="3.40.1770.10">
    <property type="entry name" value="Urocanase superfamily"/>
    <property type="match status" value="2"/>
</dbReference>
<evidence type="ECO:0000256" key="8">
    <source>
        <dbReference type="ARBA" id="ARBA00031640"/>
    </source>
</evidence>
<dbReference type="InterPro" id="IPR023637">
    <property type="entry name" value="Urocanase-like"/>
</dbReference>
<dbReference type="PROSITE" id="PS01233">
    <property type="entry name" value="UROCANASE"/>
    <property type="match status" value="1"/>
</dbReference>
<comment type="caution">
    <text evidence="13">The sequence shown here is derived from an EMBL/GenBank/DDBJ whole genome shotgun (WGS) entry which is preliminary data.</text>
</comment>
<dbReference type="HAMAP" id="MF_00577">
    <property type="entry name" value="HutU"/>
    <property type="match status" value="1"/>
</dbReference>
<organism evidence="13 14">
    <name type="scientific">Apodemus speciosus</name>
    <name type="common">Large Japanese field mouse</name>
    <dbReference type="NCBI Taxonomy" id="105296"/>
    <lineage>
        <taxon>Eukaryota</taxon>
        <taxon>Metazoa</taxon>
        <taxon>Chordata</taxon>
        <taxon>Craniata</taxon>
        <taxon>Vertebrata</taxon>
        <taxon>Euteleostomi</taxon>
        <taxon>Mammalia</taxon>
        <taxon>Eutheria</taxon>
        <taxon>Euarchontoglires</taxon>
        <taxon>Glires</taxon>
        <taxon>Rodentia</taxon>
        <taxon>Myomorpha</taxon>
        <taxon>Muroidea</taxon>
        <taxon>Muridae</taxon>
        <taxon>Murinae</taxon>
        <taxon>Apodemus</taxon>
    </lineage>
</organism>
<keyword evidence="6" id="KW-0520">NAD</keyword>
<evidence type="ECO:0000256" key="4">
    <source>
        <dbReference type="ARBA" id="ARBA00011992"/>
    </source>
</evidence>
<comment type="catalytic activity">
    <reaction evidence="9">
        <text>4-imidazolone-5-propanoate = trans-urocanate + H2O</text>
        <dbReference type="Rhea" id="RHEA:13101"/>
        <dbReference type="ChEBI" id="CHEBI:15377"/>
        <dbReference type="ChEBI" id="CHEBI:17771"/>
        <dbReference type="ChEBI" id="CHEBI:77893"/>
        <dbReference type="EC" id="4.2.1.49"/>
    </reaction>
</comment>
<accession>A0ABQ0EVY7</accession>
<comment type="similarity">
    <text evidence="3">Belongs to the urocanase family.</text>
</comment>
<dbReference type="Pfam" id="PF17391">
    <property type="entry name" value="Urocanase_N"/>
    <property type="match status" value="1"/>
</dbReference>
<evidence type="ECO:0000256" key="1">
    <source>
        <dbReference type="ARBA" id="ARBA00001911"/>
    </source>
</evidence>
<dbReference type="PIRSF" id="PIRSF001423">
    <property type="entry name" value="Urocanate_hydrat"/>
    <property type="match status" value="1"/>
</dbReference>
<evidence type="ECO:0000256" key="7">
    <source>
        <dbReference type="ARBA" id="ARBA00023239"/>
    </source>
</evidence>
<gene>
    <name evidence="13" type="ORF">APTSU1_000629500</name>
</gene>
<reference evidence="13 14" key="1">
    <citation type="submission" date="2024-08" db="EMBL/GenBank/DDBJ databases">
        <title>The draft genome of Apodemus speciosus.</title>
        <authorList>
            <person name="Nabeshima K."/>
            <person name="Suzuki S."/>
            <person name="Onuma M."/>
        </authorList>
    </citation>
    <scope>NUCLEOTIDE SEQUENCE [LARGE SCALE GENOMIC DNA]</scope>
    <source>
        <strain evidence="13">IB14-021</strain>
    </source>
</reference>
<name>A0ABQ0EVY7_APOSI</name>
<evidence type="ECO:0000259" key="12">
    <source>
        <dbReference type="Pfam" id="PF17392"/>
    </source>
</evidence>
<keyword evidence="14" id="KW-1185">Reference proteome</keyword>
<dbReference type="Pfam" id="PF17392">
    <property type="entry name" value="Urocanase_C"/>
    <property type="match status" value="1"/>
</dbReference>
<evidence type="ECO:0000259" key="11">
    <source>
        <dbReference type="Pfam" id="PF17391"/>
    </source>
</evidence>
<protein>
    <recommendedName>
        <fullName evidence="4">urocanate hydratase</fullName>
        <ecNumber evidence="4">4.2.1.49</ecNumber>
    </recommendedName>
    <alternativeName>
        <fullName evidence="8">Imidazolonepropionate hydrolase</fullName>
    </alternativeName>
</protein>
<feature type="domain" description="Urocanase Rossmann-like" evidence="10">
    <location>
        <begin position="211"/>
        <end position="434"/>
    </location>
</feature>
<dbReference type="InterPro" id="IPR035400">
    <property type="entry name" value="Urocanase_N"/>
</dbReference>
<dbReference type="InterPro" id="IPR038364">
    <property type="entry name" value="Urocanase_central_sf"/>
</dbReference>
<dbReference type="InterPro" id="IPR036190">
    <property type="entry name" value="Urocanase_sf"/>
</dbReference>
<dbReference type="PANTHER" id="PTHR12216:SF3">
    <property type="entry name" value="UROCANATE HYDRATASE"/>
    <property type="match status" value="1"/>
</dbReference>
<dbReference type="EMBL" id="BAAFST010000006">
    <property type="protein sequence ID" value="GAB1291065.1"/>
    <property type="molecule type" value="Genomic_DNA"/>
</dbReference>
<proteinExistence type="inferred from homology"/>
<dbReference type="NCBIfam" id="NF003820">
    <property type="entry name" value="PRK05414.1"/>
    <property type="match status" value="1"/>
</dbReference>
<dbReference type="Pfam" id="PF01175">
    <property type="entry name" value="Urocanase"/>
    <property type="match status" value="1"/>
</dbReference>
<comment type="pathway">
    <text evidence="2">Amino-acid degradation; L-histidine degradation into L-glutamate; N-formimidoyl-L-glutamate from L-histidine: step 2/3.</text>
</comment>
<dbReference type="Proteomes" id="UP001623349">
    <property type="component" value="Unassembled WGS sequence"/>
</dbReference>
<dbReference type="InterPro" id="IPR035085">
    <property type="entry name" value="Urocanase_Rossmann-like"/>
</dbReference>
<evidence type="ECO:0000313" key="13">
    <source>
        <dbReference type="EMBL" id="GAB1291065.1"/>
    </source>
</evidence>
<dbReference type="PANTHER" id="PTHR12216">
    <property type="entry name" value="UROCANATE HYDRATASE"/>
    <property type="match status" value="1"/>
</dbReference>
<dbReference type="InterPro" id="IPR055351">
    <property type="entry name" value="Urocanase"/>
</dbReference>
<comment type="cofactor">
    <cofactor evidence="1">
        <name>NAD(+)</name>
        <dbReference type="ChEBI" id="CHEBI:57540"/>
    </cofactor>
</comment>
<feature type="domain" description="Urocanase N-terminal" evidence="11">
    <location>
        <begin position="85"/>
        <end position="208"/>
    </location>
</feature>
<evidence type="ECO:0000256" key="6">
    <source>
        <dbReference type="ARBA" id="ARBA00023027"/>
    </source>
</evidence>
<dbReference type="InterPro" id="IPR035401">
    <property type="entry name" value="Urocanase_C"/>
</dbReference>
<dbReference type="Gene3D" id="3.40.50.10730">
    <property type="entry name" value="Urocanase like domains"/>
    <property type="match status" value="1"/>
</dbReference>
<keyword evidence="5" id="KW-0369">Histidine metabolism</keyword>
<feature type="domain" description="Urocanase C-terminal" evidence="12">
    <location>
        <begin position="445"/>
        <end position="613"/>
    </location>
</feature>
<evidence type="ECO:0000313" key="14">
    <source>
        <dbReference type="Proteomes" id="UP001623349"/>
    </source>
</evidence>
<keyword evidence="7" id="KW-0456">Lyase</keyword>
<sequence length="643" mass="70973">MSSLRELCSGLPLRPLPENRGRWAGVPHAPVRTPDLSPEEEQLALRNALRYFPPDVQKLLALEFAQELRQFGHIYMYRFCPSIEMRAYPIEQYPCRTRAAAAIMHMIMNNLDPAVAQELVTYGGNGQVFSNWAQFWLTMSYLSKMTEEQTLVMYSGHPLGLFPSSPRAPRLVITNGMVIPNYSSRKEYEKLFALGVTMYGQMTAGSYCYIGPQGIVHGTVLTVLNAGRRYLGIEDLAGKVFVTSGLGGMSGAQAKAAAIVGCIGVIAEVDEAALVKRHRQGWLMEVTDSLDHCIARLREARKKKEVLSLGYHGNVVDLWERLVHELDTTGELLVDLGSDQTSCHNPFNGGYYPVQLSFSEAQSLMASNPAAFKHLVQESLRRHVSAINRLAQEKFFFWDYGNAFLLEAQRAGADVEKKGGSKMEFRYPSYVQHIMGDIFSQAIADGVKASVKLQYMDNIRWIREAAKHQLVVGSQARILYSDQKGRVAIAVAINQAIASGKIKAPVVLSRDHHDVSGTDSPFRETSNIYDGSAFCADMAVQNFVGDACRGATWVALHNGGGVGWGEVINGGFGLVLDGTPEAEQKARMMLSWDVSNGVARRCWSGNAKAYEIICQAMQESSGLVVTLPHEVADEQVLQQALRP</sequence>
<dbReference type="EC" id="4.2.1.49" evidence="4"/>
<dbReference type="SUPFAM" id="SSF111326">
    <property type="entry name" value="Urocanase"/>
    <property type="match status" value="1"/>
</dbReference>
<dbReference type="InterPro" id="IPR023636">
    <property type="entry name" value="Urocanase_CS"/>
</dbReference>
<evidence type="ECO:0000259" key="10">
    <source>
        <dbReference type="Pfam" id="PF01175"/>
    </source>
</evidence>
<evidence type="ECO:0000256" key="5">
    <source>
        <dbReference type="ARBA" id="ARBA00022808"/>
    </source>
</evidence>
<evidence type="ECO:0000256" key="9">
    <source>
        <dbReference type="ARBA" id="ARBA00047623"/>
    </source>
</evidence>
<evidence type="ECO:0000256" key="2">
    <source>
        <dbReference type="ARBA" id="ARBA00004794"/>
    </source>
</evidence>
<evidence type="ECO:0000256" key="3">
    <source>
        <dbReference type="ARBA" id="ARBA00007578"/>
    </source>
</evidence>